<reference evidence="1 2" key="1">
    <citation type="submission" date="2024-01" db="EMBL/GenBank/DDBJ databases">
        <title>The genomes of 5 underutilized Papilionoideae crops provide insights into root nodulation and disease resistance.</title>
        <authorList>
            <person name="Yuan L."/>
        </authorList>
    </citation>
    <scope>NUCLEOTIDE SEQUENCE [LARGE SCALE GENOMIC DNA]</scope>
    <source>
        <strain evidence="1">LY-2023</strain>
        <tissue evidence="1">Leaf</tissue>
    </source>
</reference>
<comment type="caution">
    <text evidence="1">The sequence shown here is derived from an EMBL/GenBank/DDBJ whole genome shotgun (WGS) entry which is preliminary data.</text>
</comment>
<dbReference type="GO" id="GO:0004553">
    <property type="term" value="F:hydrolase activity, hydrolyzing O-glycosyl compounds"/>
    <property type="evidence" value="ECO:0007669"/>
    <property type="project" value="InterPro"/>
</dbReference>
<organism evidence="1 2">
    <name type="scientific">Clitoria ternatea</name>
    <name type="common">Butterfly pea</name>
    <dbReference type="NCBI Taxonomy" id="43366"/>
    <lineage>
        <taxon>Eukaryota</taxon>
        <taxon>Viridiplantae</taxon>
        <taxon>Streptophyta</taxon>
        <taxon>Embryophyta</taxon>
        <taxon>Tracheophyta</taxon>
        <taxon>Spermatophyta</taxon>
        <taxon>Magnoliopsida</taxon>
        <taxon>eudicotyledons</taxon>
        <taxon>Gunneridae</taxon>
        <taxon>Pentapetalae</taxon>
        <taxon>rosids</taxon>
        <taxon>fabids</taxon>
        <taxon>Fabales</taxon>
        <taxon>Fabaceae</taxon>
        <taxon>Papilionoideae</taxon>
        <taxon>50 kb inversion clade</taxon>
        <taxon>NPAAA clade</taxon>
        <taxon>indigoferoid/millettioid clade</taxon>
        <taxon>Phaseoleae</taxon>
        <taxon>Clitoria</taxon>
    </lineage>
</organism>
<evidence type="ECO:0008006" key="3">
    <source>
        <dbReference type="Google" id="ProtNLM"/>
    </source>
</evidence>
<evidence type="ECO:0000313" key="2">
    <source>
        <dbReference type="Proteomes" id="UP001359559"/>
    </source>
</evidence>
<protein>
    <recommendedName>
        <fullName evidence="3">Proteasome alpha-type subunits domain-containing protein</fullName>
    </recommendedName>
</protein>
<dbReference type="Proteomes" id="UP001359559">
    <property type="component" value="Unassembled WGS sequence"/>
</dbReference>
<evidence type="ECO:0000313" key="1">
    <source>
        <dbReference type="EMBL" id="KAK7263701.1"/>
    </source>
</evidence>
<accession>A0AAN9EW71</accession>
<dbReference type="PANTHER" id="PTHR23421">
    <property type="entry name" value="BETA-GALACTOSIDASE RELATED"/>
    <property type="match status" value="1"/>
</dbReference>
<dbReference type="EMBL" id="JAYKXN010000008">
    <property type="protein sequence ID" value="KAK7263701.1"/>
    <property type="molecule type" value="Genomic_DNA"/>
</dbReference>
<dbReference type="InterPro" id="IPR001944">
    <property type="entry name" value="Glycoside_Hdrlase_35"/>
</dbReference>
<name>A0AAN9EW71_CLITE</name>
<keyword evidence="2" id="KW-1185">Reference proteome</keyword>
<gene>
    <name evidence="1" type="ORF">RJT34_31295</name>
</gene>
<dbReference type="AlphaFoldDB" id="A0AAN9EW71"/>
<dbReference type="GO" id="GO:0005975">
    <property type="term" value="P:carbohydrate metabolic process"/>
    <property type="evidence" value="ECO:0007669"/>
    <property type="project" value="InterPro"/>
</dbReference>
<sequence length="128" mass="13615">MEVMQCLFSTDSIVLWNSPSGKLVQIEHALTAVGSRQTSLGVKENEYGPVESQNGASGKAYTKWAAQMVVGLDTGAPWVMYTDFGSANPRRPAEDLAFAVARFIQNGGSFVIMACMSCQLCVASGGSQ</sequence>
<proteinExistence type="predicted"/>